<dbReference type="GeneID" id="74530925"/>
<proteinExistence type="predicted"/>
<dbReference type="Pfam" id="PF10006">
    <property type="entry name" value="DUF2249"/>
    <property type="match status" value="1"/>
</dbReference>
<sequence>MDPDHTGETLDAREIDGEPFSDIMSALDGLGGEESVLLVNSFEPVPLYDVLDARGFDYETLQVAADEWHVTITPQ</sequence>
<organism evidence="2 3">
    <name type="scientific">Haloferax larsenii</name>
    <dbReference type="NCBI Taxonomy" id="302484"/>
    <lineage>
        <taxon>Archaea</taxon>
        <taxon>Methanobacteriati</taxon>
        <taxon>Methanobacteriota</taxon>
        <taxon>Stenosarchaea group</taxon>
        <taxon>Halobacteria</taxon>
        <taxon>Halobacteriales</taxon>
        <taxon>Haloferacaceae</taxon>
        <taxon>Haloferax</taxon>
    </lineage>
</organism>
<protein>
    <submittedName>
        <fullName evidence="2">DUF2249 domain-containing protein</fullName>
    </submittedName>
</protein>
<dbReference type="EMBL" id="CP078065">
    <property type="protein sequence ID" value="UVE52291.1"/>
    <property type="molecule type" value="Genomic_DNA"/>
</dbReference>
<name>A0ABY5RIV2_HALLR</name>
<reference evidence="2" key="1">
    <citation type="submission" date="2021-07" db="EMBL/GenBank/DDBJ databases">
        <title>Studies on halocins as antimicrobial molecules from haloarchaea.</title>
        <authorList>
            <person name="Kumar S."/>
            <person name="Khare S.K."/>
        </authorList>
    </citation>
    <scope>NUCLEOTIDE SEQUENCE</scope>
    <source>
        <strain evidence="2">NCIM 5678</strain>
        <plasmid evidence="2">pHl5678-2</plasmid>
    </source>
</reference>
<gene>
    <name evidence="2" type="ORF">KU306_18365</name>
</gene>
<geneLocation type="plasmid" evidence="2 3">
    <name>pHl5678-2</name>
</geneLocation>
<accession>A0ABY5RIV2</accession>
<evidence type="ECO:0000259" key="1">
    <source>
        <dbReference type="Pfam" id="PF10006"/>
    </source>
</evidence>
<feature type="domain" description="DUF2249" evidence="1">
    <location>
        <begin position="9"/>
        <end position="73"/>
    </location>
</feature>
<evidence type="ECO:0000313" key="3">
    <source>
        <dbReference type="Proteomes" id="UP001058330"/>
    </source>
</evidence>
<keyword evidence="3" id="KW-1185">Reference proteome</keyword>
<dbReference type="InterPro" id="IPR018720">
    <property type="entry name" value="DUF2249"/>
</dbReference>
<dbReference type="Proteomes" id="UP001058330">
    <property type="component" value="Plasmid pHl5678-2"/>
</dbReference>
<dbReference type="RefSeq" id="WP_258303711.1">
    <property type="nucleotide sequence ID" value="NZ_CP078065.1"/>
</dbReference>
<evidence type="ECO:0000313" key="2">
    <source>
        <dbReference type="EMBL" id="UVE52291.1"/>
    </source>
</evidence>
<keyword evidence="2" id="KW-0614">Plasmid</keyword>